<evidence type="ECO:0000313" key="1">
    <source>
        <dbReference type="EMBL" id="BBH86164.1"/>
    </source>
</evidence>
<accession>A0A455SM49</accession>
<proteinExistence type="predicted"/>
<dbReference type="AlphaFoldDB" id="A0A455SM49"/>
<gene>
    <name evidence="1" type="ORF">KTC_09150</name>
</gene>
<protein>
    <submittedName>
        <fullName evidence="1">Uncharacterized protein</fullName>
    </submittedName>
</protein>
<sequence length="141" mass="16121">MFRLDERSWPLVMMESEGVVTLKDVQLSMAAWERWLARKEPFGLFIRHHGSNQQIEPEAARLGSQWQQNRRDAIERYCVGVALHAPSVEATALSHYVKRSQTLMGCPAQACQTEDEAKIWLTKQLLQRSAQQSSTLVESHS</sequence>
<dbReference type="EMBL" id="AP019376">
    <property type="protein sequence ID" value="BBH86164.1"/>
    <property type="molecule type" value="Genomic_DNA"/>
</dbReference>
<organism evidence="1">
    <name type="scientific">Thermosporothrix sp. COM3</name>
    <dbReference type="NCBI Taxonomy" id="2490863"/>
    <lineage>
        <taxon>Bacteria</taxon>
        <taxon>Bacillati</taxon>
        <taxon>Chloroflexota</taxon>
        <taxon>Ktedonobacteria</taxon>
        <taxon>Ktedonobacterales</taxon>
        <taxon>Thermosporotrichaceae</taxon>
        <taxon>Thermosporothrix</taxon>
    </lineage>
</organism>
<reference evidence="1" key="1">
    <citation type="submission" date="2018-12" db="EMBL/GenBank/DDBJ databases">
        <title>Novel natural products biosynthetic potential of the class Ktedonobacteria.</title>
        <authorList>
            <person name="Zheng Y."/>
            <person name="Saitou A."/>
            <person name="Wang C.M."/>
            <person name="Toyoda A."/>
            <person name="Minakuchi Y."/>
            <person name="Sekiguchi Y."/>
            <person name="Ueda K."/>
            <person name="Takano H."/>
            <person name="Sakai Y."/>
            <person name="Yokota A."/>
            <person name="Yabe S."/>
        </authorList>
    </citation>
    <scope>NUCLEOTIDE SEQUENCE</scope>
    <source>
        <strain evidence="1">COM3</strain>
    </source>
</reference>
<name>A0A455SM49_9CHLR</name>